<evidence type="ECO:0000256" key="1">
    <source>
        <dbReference type="SAM" id="MobiDB-lite"/>
    </source>
</evidence>
<reference evidence="3 4" key="1">
    <citation type="journal article" date="2022" name="bioRxiv">
        <title>Genomics of Preaxostyla Flagellates Illuminates Evolutionary Transitions and the Path Towards Mitochondrial Loss.</title>
        <authorList>
            <person name="Novak L.V.F."/>
            <person name="Treitli S.C."/>
            <person name="Pyrih J."/>
            <person name="Halakuc P."/>
            <person name="Pipaliya S.V."/>
            <person name="Vacek V."/>
            <person name="Brzon O."/>
            <person name="Soukal P."/>
            <person name="Eme L."/>
            <person name="Dacks J.B."/>
            <person name="Karnkowska A."/>
            <person name="Elias M."/>
            <person name="Hampl V."/>
        </authorList>
    </citation>
    <scope>NUCLEOTIDE SEQUENCE [LARGE SCALE GENOMIC DNA]</scope>
    <source>
        <strain evidence="3">NAU3</strain>
        <tissue evidence="3">Gut</tissue>
    </source>
</reference>
<keyword evidence="2" id="KW-0472">Membrane</keyword>
<proteinExistence type="predicted"/>
<keyword evidence="2" id="KW-1133">Transmembrane helix</keyword>
<evidence type="ECO:0000313" key="3">
    <source>
        <dbReference type="EMBL" id="KAK2955278.1"/>
    </source>
</evidence>
<name>A0ABQ9XUX1_9EUKA</name>
<feature type="transmembrane region" description="Helical" evidence="2">
    <location>
        <begin position="327"/>
        <end position="349"/>
    </location>
</feature>
<organism evidence="3 4">
    <name type="scientific">Blattamonas nauphoetae</name>
    <dbReference type="NCBI Taxonomy" id="2049346"/>
    <lineage>
        <taxon>Eukaryota</taxon>
        <taxon>Metamonada</taxon>
        <taxon>Preaxostyla</taxon>
        <taxon>Oxymonadida</taxon>
        <taxon>Blattamonas</taxon>
    </lineage>
</organism>
<evidence type="ECO:0000313" key="4">
    <source>
        <dbReference type="Proteomes" id="UP001281761"/>
    </source>
</evidence>
<feature type="region of interest" description="Disordered" evidence="1">
    <location>
        <begin position="357"/>
        <end position="377"/>
    </location>
</feature>
<dbReference type="Proteomes" id="UP001281761">
    <property type="component" value="Unassembled WGS sequence"/>
</dbReference>
<gene>
    <name evidence="3" type="ORF">BLNAU_9830</name>
</gene>
<keyword evidence="2" id="KW-0812">Transmembrane</keyword>
<accession>A0ABQ9XUX1</accession>
<keyword evidence="4" id="KW-1185">Reference proteome</keyword>
<evidence type="ECO:0000256" key="2">
    <source>
        <dbReference type="SAM" id="Phobius"/>
    </source>
</evidence>
<protein>
    <submittedName>
        <fullName evidence="3">Uncharacterized protein</fullName>
    </submittedName>
</protein>
<sequence>MMRCSAKVRLSLIKAGLITQLAITLNPLFLSFAEAVHIHTSLLSSITFSLWPATARGFEELEIEDGDEPQAVHGTVLQQVIVPLEKDRQEPMNVPDSFWLPLDHKRCVCVIIVGSEITTWLRLRERLGFSLVSLPPSTVASLSFATTFALSRFIRPSLSSTFREPTYTITKRVGMIPASSSSMSANDITITVAVWAFNLAANPHFTTSTTPAESSITPEPPIIQHDTPSSHLVFVRPRQIRPPISICCSCLQREGERVVRHRCGGGGEGCDDHCADLVRSSAWRQSEVCCCCWKRQSAYATHTFHVPQSSFGKKNQMLPKTKKELSWLTPLVACLLLALVLAIIIIVLLRRRQKKNAEPAPKEMEAQDPEEFDEKMEGLDVQWRVRSIACRESTSE</sequence>
<comment type="caution">
    <text evidence="3">The sequence shown here is derived from an EMBL/GenBank/DDBJ whole genome shotgun (WGS) entry which is preliminary data.</text>
</comment>
<dbReference type="EMBL" id="JARBJD010000069">
    <property type="protein sequence ID" value="KAK2955278.1"/>
    <property type="molecule type" value="Genomic_DNA"/>
</dbReference>